<dbReference type="InterPro" id="IPR011047">
    <property type="entry name" value="Quinoprotein_ADH-like_sf"/>
</dbReference>
<evidence type="ECO:0000313" key="4">
    <source>
        <dbReference type="Proteomes" id="UP000236655"/>
    </source>
</evidence>
<dbReference type="AlphaFoldDB" id="A0A2I7N4W4"/>
<feature type="signal peptide" evidence="2">
    <location>
        <begin position="1"/>
        <end position="18"/>
    </location>
</feature>
<dbReference type="KEGG" id="nba:CUN60_03960"/>
<dbReference type="PROSITE" id="PS51257">
    <property type="entry name" value="PROKAR_LIPOPROTEIN"/>
    <property type="match status" value="1"/>
</dbReference>
<proteinExistence type="predicted"/>
<dbReference type="SUPFAM" id="SSF50998">
    <property type="entry name" value="Quinoprotein alcohol dehydrogenase-like"/>
    <property type="match status" value="1"/>
</dbReference>
<accession>A0A2I7N4W4</accession>
<protein>
    <submittedName>
        <fullName evidence="3">Uncharacterized protein</fullName>
    </submittedName>
</protein>
<evidence type="ECO:0000256" key="2">
    <source>
        <dbReference type="SAM" id="SignalP"/>
    </source>
</evidence>
<dbReference type="Proteomes" id="UP000236655">
    <property type="component" value="Chromosome"/>
</dbReference>
<evidence type="ECO:0000313" key="3">
    <source>
        <dbReference type="EMBL" id="AUR51478.1"/>
    </source>
</evidence>
<feature type="chain" id="PRO_5014334143" evidence="2">
    <location>
        <begin position="19"/>
        <end position="370"/>
    </location>
</feature>
<keyword evidence="4" id="KW-1185">Reference proteome</keyword>
<sequence>MKKTNYLLIALITSIGLAACNGGGGSSSPAPSPTPPTSDNYTLQSTVKSPSNQVYTSFGSNGSSAYVATNGGFYQVTGNNTATVNGTSNIVVISGSNGTVYYVPAQSDTIYNANGGAVGSIDSSYGFISAVSPATSNGSIFYGTNTGYVGLLNNPAGKQVSQIAGAIGPVMAIGCIANGSCNSGNQGAMALVAQTALIPTFESGLYVNNPANYNYTTSFYYYNLGTWGPVTYNPVVTTGNTVTYYTVESNPGTMNPVPAQYQYTLPNVNEFVTAVTFSDGNIYVGTNLFNIYSATNYACNNGQYKKNACPVKFGNALNVNSNNQVAPLGWVQNGSVGIVSLSVQSNGTLMAIAQESPTYATVYVSNSNAY</sequence>
<reference evidence="4" key="1">
    <citation type="submission" date="2017-11" db="EMBL/GenBank/DDBJ databases">
        <authorList>
            <person name="Chan K.G."/>
            <person name="Lee L.S."/>
        </authorList>
    </citation>
    <scope>NUCLEOTIDE SEQUENCE [LARGE SCALE GENOMIC DNA]</scope>
    <source>
        <strain evidence="4">DSM 100970</strain>
    </source>
</reference>
<organism evidence="3 4">
    <name type="scientific">Aquella oligotrophica</name>
    <dbReference type="NCBI Taxonomy" id="2067065"/>
    <lineage>
        <taxon>Bacteria</taxon>
        <taxon>Pseudomonadati</taxon>
        <taxon>Pseudomonadota</taxon>
        <taxon>Betaproteobacteria</taxon>
        <taxon>Neisseriales</taxon>
        <taxon>Neisseriaceae</taxon>
        <taxon>Aquella</taxon>
    </lineage>
</organism>
<feature type="region of interest" description="Disordered" evidence="1">
    <location>
        <begin position="23"/>
        <end position="42"/>
    </location>
</feature>
<gene>
    <name evidence="3" type="ORF">CUN60_03960</name>
</gene>
<dbReference type="EMBL" id="CP024847">
    <property type="protein sequence ID" value="AUR51478.1"/>
    <property type="molecule type" value="Genomic_DNA"/>
</dbReference>
<evidence type="ECO:0000256" key="1">
    <source>
        <dbReference type="SAM" id="MobiDB-lite"/>
    </source>
</evidence>
<dbReference type="RefSeq" id="WP_102950777.1">
    <property type="nucleotide sequence ID" value="NZ_CP024847.1"/>
</dbReference>
<keyword evidence="2" id="KW-0732">Signal</keyword>
<name>A0A2I7N4W4_9NEIS</name>